<dbReference type="PRINTS" id="PR00413">
    <property type="entry name" value="HADHALOGNASE"/>
</dbReference>
<dbReference type="AlphaFoldDB" id="A0A6J4RJX9"/>
<organism evidence="1">
    <name type="scientific">uncultured Rubrobacteraceae bacterium</name>
    <dbReference type="NCBI Taxonomy" id="349277"/>
    <lineage>
        <taxon>Bacteria</taxon>
        <taxon>Bacillati</taxon>
        <taxon>Actinomycetota</taxon>
        <taxon>Rubrobacteria</taxon>
        <taxon>Rubrobacterales</taxon>
        <taxon>Rubrobacteraceae</taxon>
        <taxon>environmental samples</taxon>
    </lineage>
</organism>
<dbReference type="Gene3D" id="3.40.50.1000">
    <property type="entry name" value="HAD superfamily/HAD-like"/>
    <property type="match status" value="1"/>
</dbReference>
<reference evidence="1" key="1">
    <citation type="submission" date="2020-02" db="EMBL/GenBank/DDBJ databases">
        <authorList>
            <person name="Meier V. D."/>
        </authorList>
    </citation>
    <scope>NUCLEOTIDE SEQUENCE</scope>
    <source>
        <strain evidence="1">AVDCRST_MAG12</strain>
    </source>
</reference>
<dbReference type="Gene3D" id="1.10.150.240">
    <property type="entry name" value="Putative phosphatase, domain 2"/>
    <property type="match status" value="1"/>
</dbReference>
<dbReference type="PANTHER" id="PTHR43434:SF1">
    <property type="entry name" value="PHOSPHOGLYCOLATE PHOSPHATASE"/>
    <property type="match status" value="1"/>
</dbReference>
<accession>A0A6J4RJX9</accession>
<dbReference type="InterPro" id="IPR036412">
    <property type="entry name" value="HAD-like_sf"/>
</dbReference>
<dbReference type="InterPro" id="IPR006439">
    <property type="entry name" value="HAD-SF_hydro_IA"/>
</dbReference>
<dbReference type="GO" id="GO:0008967">
    <property type="term" value="F:phosphoglycolate phosphatase activity"/>
    <property type="evidence" value="ECO:0007669"/>
    <property type="project" value="TreeGrafter"/>
</dbReference>
<dbReference type="Pfam" id="PF00702">
    <property type="entry name" value="Hydrolase"/>
    <property type="match status" value="1"/>
</dbReference>
<proteinExistence type="predicted"/>
<dbReference type="GO" id="GO:0006281">
    <property type="term" value="P:DNA repair"/>
    <property type="evidence" value="ECO:0007669"/>
    <property type="project" value="TreeGrafter"/>
</dbReference>
<gene>
    <name evidence="1" type="ORF">AVDCRST_MAG12-1133</name>
</gene>
<dbReference type="SUPFAM" id="SSF56784">
    <property type="entry name" value="HAD-like"/>
    <property type="match status" value="1"/>
</dbReference>
<dbReference type="PANTHER" id="PTHR43434">
    <property type="entry name" value="PHOSPHOGLYCOLATE PHOSPHATASE"/>
    <property type="match status" value="1"/>
</dbReference>
<protein>
    <recommendedName>
        <fullName evidence="2">HAD family phosphatase</fullName>
    </recommendedName>
</protein>
<sequence length="261" mass="28757">MGGGVIRAVIFDLDGTLVETEELKALSYARAASELRPGIDETEVIEGFKDLVGRSREEVATGLVGRFGLEEAARGRADGTTAEAPWQAFVRVRLGIYEELLADDKVVLAHRYPHNIALLHDLRRAYPVGLATMSHRVQAWRVLLILGLTDVFEVVATRDDVEHPKPDPEIDLLAARYLGAPPGECLVIEDSPAGVAAGLAADMDVIAVTTALTREKFRNTDLLDRCWVVDDPEDLPDVVRRRIEAHEREKHGGARAERARK</sequence>
<name>A0A6J4RJX9_9ACTN</name>
<dbReference type="SFLD" id="SFLDG01129">
    <property type="entry name" value="C1.5:_HAD__Beta-PGM__Phosphata"/>
    <property type="match status" value="1"/>
</dbReference>
<dbReference type="InterPro" id="IPR050155">
    <property type="entry name" value="HAD-like_hydrolase_sf"/>
</dbReference>
<dbReference type="EMBL" id="CADCVK010000182">
    <property type="protein sequence ID" value="CAA9475635.1"/>
    <property type="molecule type" value="Genomic_DNA"/>
</dbReference>
<dbReference type="InterPro" id="IPR023214">
    <property type="entry name" value="HAD_sf"/>
</dbReference>
<evidence type="ECO:0008006" key="2">
    <source>
        <dbReference type="Google" id="ProtNLM"/>
    </source>
</evidence>
<dbReference type="SFLD" id="SFLDS00003">
    <property type="entry name" value="Haloacid_Dehalogenase"/>
    <property type="match status" value="1"/>
</dbReference>
<dbReference type="NCBIfam" id="TIGR01509">
    <property type="entry name" value="HAD-SF-IA-v3"/>
    <property type="match status" value="1"/>
</dbReference>
<dbReference type="InterPro" id="IPR023198">
    <property type="entry name" value="PGP-like_dom2"/>
</dbReference>
<evidence type="ECO:0000313" key="1">
    <source>
        <dbReference type="EMBL" id="CAA9475635.1"/>
    </source>
</evidence>